<comment type="caution">
    <text evidence="1">The sequence shown here is derived from an EMBL/GenBank/DDBJ whole genome shotgun (WGS) entry which is preliminary data.</text>
</comment>
<dbReference type="EMBL" id="NRRL01000001">
    <property type="protein sequence ID" value="MBK1666652.1"/>
    <property type="molecule type" value="Genomic_DNA"/>
</dbReference>
<proteinExistence type="predicted"/>
<gene>
    <name evidence="1" type="ORF">CKO28_01160</name>
</gene>
<dbReference type="RefSeq" id="WP_200338705.1">
    <property type="nucleotide sequence ID" value="NZ_NRRL01000001.1"/>
</dbReference>
<protein>
    <submittedName>
        <fullName evidence="1">Uncharacterized protein</fullName>
    </submittedName>
</protein>
<organism evidence="1 2">
    <name type="scientific">Rhodovibrio sodomensis</name>
    <dbReference type="NCBI Taxonomy" id="1088"/>
    <lineage>
        <taxon>Bacteria</taxon>
        <taxon>Pseudomonadati</taxon>
        <taxon>Pseudomonadota</taxon>
        <taxon>Alphaproteobacteria</taxon>
        <taxon>Rhodospirillales</taxon>
        <taxon>Rhodovibrionaceae</taxon>
        <taxon>Rhodovibrio</taxon>
    </lineage>
</organism>
<evidence type="ECO:0000313" key="2">
    <source>
        <dbReference type="Proteomes" id="UP001296873"/>
    </source>
</evidence>
<name>A0ABS1D9L2_9PROT</name>
<reference evidence="1 2" key="1">
    <citation type="journal article" date="2020" name="Microorganisms">
        <title>Osmotic Adaptation and Compatible Solute Biosynthesis of Phototrophic Bacteria as Revealed from Genome Analyses.</title>
        <authorList>
            <person name="Imhoff J.F."/>
            <person name="Rahn T."/>
            <person name="Kunzel S."/>
            <person name="Keller A."/>
            <person name="Neulinger S.C."/>
        </authorList>
    </citation>
    <scope>NUCLEOTIDE SEQUENCE [LARGE SCALE GENOMIC DNA]</scope>
    <source>
        <strain evidence="1 2">DSM 9895</strain>
    </source>
</reference>
<keyword evidence="2" id="KW-1185">Reference proteome</keyword>
<sequence>MGCSWRLQTFRLDAACEDAFDAAIAANHDDTAAEEIAQRGFGPYLKPARTRILQRIHHARNPFRDPASLDDAAYYRWERLADATGNAPEDAYSIVGRKRIKRSIMRACDTPHGAAELAIDAGFDDYYGCYSWPTRRRIQIQALKLWARKMLAHPESSQAA</sequence>
<dbReference type="Proteomes" id="UP001296873">
    <property type="component" value="Unassembled WGS sequence"/>
</dbReference>
<accession>A0ABS1D9L2</accession>
<evidence type="ECO:0000313" key="1">
    <source>
        <dbReference type="EMBL" id="MBK1666652.1"/>
    </source>
</evidence>